<dbReference type="GO" id="GO:0016279">
    <property type="term" value="F:protein-lysine N-methyltransferase activity"/>
    <property type="evidence" value="ECO:0007669"/>
    <property type="project" value="TreeGrafter"/>
</dbReference>
<keyword evidence="3" id="KW-0646">Protease inhibitor</keyword>
<dbReference type="SUPFAM" id="SSF54403">
    <property type="entry name" value="Cystatin/monellin"/>
    <property type="match status" value="1"/>
</dbReference>
<dbReference type="Gene3D" id="3.40.50.150">
    <property type="entry name" value="Vaccinia Virus protein VP39"/>
    <property type="match status" value="1"/>
</dbReference>
<dbReference type="EMBL" id="JALJOV010000559">
    <property type="protein sequence ID" value="KAK9862772.1"/>
    <property type="molecule type" value="Genomic_DNA"/>
</dbReference>
<dbReference type="InterPro" id="IPR046350">
    <property type="entry name" value="Cystatin_sf"/>
</dbReference>
<dbReference type="Pfam" id="PF06325">
    <property type="entry name" value="PrmA"/>
    <property type="match status" value="2"/>
</dbReference>
<dbReference type="InterPro" id="IPR029063">
    <property type="entry name" value="SAM-dependent_MTases_sf"/>
</dbReference>
<organism evidence="9 10">
    <name type="scientific">Apatococcus fuscideae</name>
    <dbReference type="NCBI Taxonomy" id="2026836"/>
    <lineage>
        <taxon>Eukaryota</taxon>
        <taxon>Viridiplantae</taxon>
        <taxon>Chlorophyta</taxon>
        <taxon>core chlorophytes</taxon>
        <taxon>Trebouxiophyceae</taxon>
        <taxon>Chlorellales</taxon>
        <taxon>Chlorellaceae</taxon>
        <taxon>Apatococcus</taxon>
    </lineage>
</organism>
<evidence type="ECO:0000256" key="6">
    <source>
        <dbReference type="ARBA" id="ARBA00042266"/>
    </source>
</evidence>
<reference evidence="9 10" key="1">
    <citation type="journal article" date="2024" name="Nat. Commun.">
        <title>Phylogenomics reveals the evolutionary origins of lichenization in chlorophyte algae.</title>
        <authorList>
            <person name="Puginier C."/>
            <person name="Libourel C."/>
            <person name="Otte J."/>
            <person name="Skaloud P."/>
            <person name="Haon M."/>
            <person name="Grisel S."/>
            <person name="Petersen M."/>
            <person name="Berrin J.G."/>
            <person name="Delaux P.M."/>
            <person name="Dal Grande F."/>
            <person name="Keller J."/>
        </authorList>
    </citation>
    <scope>NUCLEOTIDE SEQUENCE [LARGE SCALE GENOMIC DNA]</scope>
    <source>
        <strain evidence="9 10">SAG 2523</strain>
    </source>
</reference>
<evidence type="ECO:0000256" key="1">
    <source>
        <dbReference type="ARBA" id="ARBA00022603"/>
    </source>
</evidence>
<keyword evidence="3" id="KW-0789">Thiol protease inhibitor</keyword>
<dbReference type="GO" id="GO:0032259">
    <property type="term" value="P:methylation"/>
    <property type="evidence" value="ECO:0007669"/>
    <property type="project" value="UniProtKB-KW"/>
</dbReference>
<keyword evidence="10" id="KW-1185">Reference proteome</keyword>
<protein>
    <recommendedName>
        <fullName evidence="6">ETFB lysine methyltransferase</fullName>
    </recommendedName>
    <alternativeName>
        <fullName evidence="5">Protein N-lysine methyltransferase METTL20</fullName>
    </alternativeName>
</protein>
<evidence type="ECO:0000256" key="3">
    <source>
        <dbReference type="ARBA" id="ARBA00022704"/>
    </source>
</evidence>
<keyword evidence="2" id="KW-0808">Transferase</keyword>
<feature type="domain" description="Cystatin" evidence="8">
    <location>
        <begin position="388"/>
        <end position="475"/>
    </location>
</feature>
<dbReference type="CDD" id="cd00042">
    <property type="entry name" value="CY"/>
    <property type="match status" value="1"/>
</dbReference>
<evidence type="ECO:0000256" key="2">
    <source>
        <dbReference type="ARBA" id="ARBA00022679"/>
    </source>
</evidence>
<dbReference type="InterPro" id="IPR000010">
    <property type="entry name" value="Cystatin_dom"/>
</dbReference>
<accession>A0AAW1T267</accession>
<dbReference type="Proteomes" id="UP001485043">
    <property type="component" value="Unassembled WGS sequence"/>
</dbReference>
<feature type="region of interest" description="Disordered" evidence="7">
    <location>
        <begin position="472"/>
        <end position="522"/>
    </location>
</feature>
<feature type="compositionally biased region" description="Low complexity" evidence="7">
    <location>
        <begin position="489"/>
        <end position="509"/>
    </location>
</feature>
<evidence type="ECO:0000256" key="4">
    <source>
        <dbReference type="ARBA" id="ARBA00037932"/>
    </source>
</evidence>
<dbReference type="PANTHER" id="PTHR43648">
    <property type="entry name" value="ELECTRON TRANSFER FLAVOPROTEIN BETA SUBUNIT LYSINE METHYLTRANSFERASE"/>
    <property type="match status" value="1"/>
</dbReference>
<evidence type="ECO:0000256" key="7">
    <source>
        <dbReference type="SAM" id="MobiDB-lite"/>
    </source>
</evidence>
<dbReference type="AlphaFoldDB" id="A0AAW1T267"/>
<evidence type="ECO:0000313" key="9">
    <source>
        <dbReference type="EMBL" id="KAK9862772.1"/>
    </source>
</evidence>
<dbReference type="Gene3D" id="3.10.450.10">
    <property type="match status" value="1"/>
</dbReference>
<evidence type="ECO:0000256" key="5">
    <source>
        <dbReference type="ARBA" id="ARBA00041867"/>
    </source>
</evidence>
<name>A0AAW1T267_9CHLO</name>
<dbReference type="InterPro" id="IPR018073">
    <property type="entry name" value="Prot_inh_cystat_CS"/>
</dbReference>
<gene>
    <name evidence="9" type="ORF">WJX84_010737</name>
</gene>
<dbReference type="PROSITE" id="PS00287">
    <property type="entry name" value="CYSTATIN"/>
    <property type="match status" value="1"/>
</dbReference>
<evidence type="ECO:0000259" key="8">
    <source>
        <dbReference type="SMART" id="SM00043"/>
    </source>
</evidence>
<dbReference type="SUPFAM" id="SSF53335">
    <property type="entry name" value="S-adenosyl-L-methionine-dependent methyltransferases"/>
    <property type="match status" value="1"/>
</dbReference>
<dbReference type="InterPro" id="IPR050078">
    <property type="entry name" value="Ribosomal_L11_MeTrfase_PrmA"/>
</dbReference>
<comment type="caution">
    <text evidence="9">The sequence shown here is derived from an EMBL/GenBank/DDBJ whole genome shotgun (WGS) entry which is preliminary data.</text>
</comment>
<keyword evidence="1" id="KW-0489">Methyltransferase</keyword>
<comment type="similarity">
    <text evidence="4">Belongs to the methyltransferase superfamily. ETFBKMT family.</text>
</comment>
<proteinExistence type="inferred from homology"/>
<dbReference type="SMART" id="SM00043">
    <property type="entry name" value="CY"/>
    <property type="match status" value="1"/>
</dbReference>
<evidence type="ECO:0000313" key="10">
    <source>
        <dbReference type="Proteomes" id="UP001485043"/>
    </source>
</evidence>
<dbReference type="PANTHER" id="PTHR43648:SF1">
    <property type="entry name" value="ELECTRON TRANSFER FLAVOPROTEIN BETA SUBUNIT LYSINE METHYLTRANSFERASE"/>
    <property type="match status" value="1"/>
</dbReference>
<dbReference type="Pfam" id="PF00031">
    <property type="entry name" value="Cystatin"/>
    <property type="match status" value="1"/>
</dbReference>
<sequence length="619" mass="66959">MQNQLPPAQPFASSVATFRTTRLGPTLTLKRHCANSSASFATARLVTNQKYTLGPLSGEAAGSLSDVLLELGAQSVSVQEHRPKGREEQEIFADGERKFWDLSEVIAWFSPEAEAARVVEDAGAILGLQGLQGKLEEVVDQDWQASILESYKPLHISNGTWIIPAGMQPQDPEAINIFLRPGLAFGTGEHPTTQLCMRFLAQQSLSGKRILDFGSGSGVLAIAALKHGAPLRFNPAAPPSSSMYPDPDFSSMVVCGYLLSKLSLKWGLQVAVDNDRVAVQAARENASLNGASSQMDCLHNEDYNDRAVDQFDGCIANILAGPLVELAPLISVAVRPGGWLAMSGILASRRRIRSVEPQRAAFARTTIAMLQLVLMLAAFPAGLLAEKAVLGGYRPQPQLENDIHVQEIAKFAVQQLAESEATTLELADILSVKTQVVAGTNYQFELELTNGQVYDVTVFESLNGRDKQLTATKQLPGRRLNHADEDASNSRSGGRSSSTGSSYQRQGQQNAPSPSSEGYKTVRMPMLDDGTMFAARETAQYLSQTSNSLYSFTVGEITSAAVKQDGQDESTYVVRVRLDQQSLPSATVDAQVSRNSMNSYKVLQVTKPRYVTSTGDKIS</sequence>
<dbReference type="GO" id="GO:0004869">
    <property type="term" value="F:cysteine-type endopeptidase inhibitor activity"/>
    <property type="evidence" value="ECO:0007669"/>
    <property type="project" value="UniProtKB-KW"/>
</dbReference>